<reference evidence="7" key="1">
    <citation type="journal article" date="2016" name="Nat. Genet.">
        <title>A high-quality carrot genome assembly provides new insights into carotenoid accumulation and asterid genome evolution.</title>
        <authorList>
            <person name="Iorizzo M."/>
            <person name="Ellison S."/>
            <person name="Senalik D."/>
            <person name="Zeng P."/>
            <person name="Satapoomin P."/>
            <person name="Huang J."/>
            <person name="Bowman M."/>
            <person name="Iovene M."/>
            <person name="Sanseverino W."/>
            <person name="Cavagnaro P."/>
            <person name="Yildiz M."/>
            <person name="Macko-Podgorni A."/>
            <person name="Moranska E."/>
            <person name="Grzebelus E."/>
            <person name="Grzebelus D."/>
            <person name="Ashrafi H."/>
            <person name="Zheng Z."/>
            <person name="Cheng S."/>
            <person name="Spooner D."/>
            <person name="Van Deynze A."/>
            <person name="Simon P."/>
        </authorList>
    </citation>
    <scope>NUCLEOTIDE SEQUENCE [LARGE SCALE GENOMIC DNA]</scope>
    <source>
        <tissue evidence="7">Leaf</tissue>
    </source>
</reference>
<dbReference type="GO" id="GO:0016705">
    <property type="term" value="F:oxidoreductase activity, acting on paired donors, with incorporation or reduction of molecular oxygen"/>
    <property type="evidence" value="ECO:0007669"/>
    <property type="project" value="UniProtKB-ARBA"/>
</dbReference>
<keyword evidence="2 5" id="KW-0479">Metal-binding</keyword>
<organism evidence="7">
    <name type="scientific">Daucus carota subsp. sativus</name>
    <name type="common">Carrot</name>
    <dbReference type="NCBI Taxonomy" id="79200"/>
    <lineage>
        <taxon>Eukaryota</taxon>
        <taxon>Viridiplantae</taxon>
        <taxon>Streptophyta</taxon>
        <taxon>Embryophyta</taxon>
        <taxon>Tracheophyta</taxon>
        <taxon>Spermatophyta</taxon>
        <taxon>Magnoliopsida</taxon>
        <taxon>eudicotyledons</taxon>
        <taxon>Gunneridae</taxon>
        <taxon>Pentapetalae</taxon>
        <taxon>asterids</taxon>
        <taxon>campanulids</taxon>
        <taxon>Apiales</taxon>
        <taxon>Apiaceae</taxon>
        <taxon>Apioideae</taxon>
        <taxon>Scandiceae</taxon>
        <taxon>Daucinae</taxon>
        <taxon>Daucus</taxon>
        <taxon>Daucus sect. Daucus</taxon>
    </lineage>
</organism>
<dbReference type="PANTHER" id="PTHR10209">
    <property type="entry name" value="OXIDOREDUCTASE, 2OG-FE II OXYGENASE FAMILY PROTEIN"/>
    <property type="match status" value="1"/>
</dbReference>
<evidence type="ECO:0000256" key="1">
    <source>
        <dbReference type="ARBA" id="ARBA00008056"/>
    </source>
</evidence>
<dbReference type="AlphaFoldDB" id="A0A162ALK5"/>
<protein>
    <recommendedName>
        <fullName evidence="6">Fe2OG dioxygenase domain-containing protein</fullName>
    </recommendedName>
</protein>
<comment type="similarity">
    <text evidence="1 5">Belongs to the iron/ascorbate-dependent oxidoreductase family.</text>
</comment>
<dbReference type="InterPro" id="IPR044861">
    <property type="entry name" value="IPNS-like_FE2OG_OXY"/>
</dbReference>
<dbReference type="Gene3D" id="2.60.120.330">
    <property type="entry name" value="B-lactam Antibiotic, Isopenicillin N Synthase, Chain"/>
    <property type="match status" value="2"/>
</dbReference>
<dbReference type="PROSITE" id="PS51471">
    <property type="entry name" value="FE2OG_OXY"/>
    <property type="match status" value="1"/>
</dbReference>
<dbReference type="Pfam" id="PF03171">
    <property type="entry name" value="2OG-FeII_Oxy"/>
    <property type="match status" value="1"/>
</dbReference>
<dbReference type="InterPro" id="IPR026992">
    <property type="entry name" value="DIOX_N"/>
</dbReference>
<name>A0A162ALK5_DAUCS</name>
<accession>A0A162ALK5</accession>
<evidence type="ECO:0000256" key="3">
    <source>
        <dbReference type="ARBA" id="ARBA00023002"/>
    </source>
</evidence>
<dbReference type="Pfam" id="PF14226">
    <property type="entry name" value="DIOX_N"/>
    <property type="match status" value="1"/>
</dbReference>
<dbReference type="GO" id="GO:0046872">
    <property type="term" value="F:metal ion binding"/>
    <property type="evidence" value="ECO:0007669"/>
    <property type="project" value="UniProtKB-KW"/>
</dbReference>
<evidence type="ECO:0000256" key="5">
    <source>
        <dbReference type="RuleBase" id="RU003682"/>
    </source>
</evidence>
<sequence>MAATTTATHSTDFQEQRMKSIKDFDETKAGVKGLSDSGITTIPSFFIHPAENLAKSSSKSTLSIPVIDLSQLHSDDHKPKIVEQIHQAAKTWGFFQVINHGSPVSVLEETITAVKTFHEQPSEVKAKFYRREEGRGVMYASNNDLYRSKAASWHDSLQVWMAPEATPEEEIPEVCRREVVQWDKHAKEVGEAVLELLGLGLGLISEQRSEVKAKFYRREEGRGVMYASNNDLYRSKAASWHDSLQVWMAPEATPENEIPEACRREVVQWDMHAKKVGEAVLELLGLGLGLESGKFKDLDFCGTRVFVGHIYPYCPQPDLTMGITSHTDPTMITVLLQNQIQGLQVKHGEEWVDVKPLHGGLIINIGDMLQIVSNGEYKSVEHRVLANSNRESRISIVMFMNLSNSAWKESAEGGKYYGPLPELLTPENPPVYRDFTLQEHLDSFYTKGLESKSLIDKITLIKRDN</sequence>
<dbReference type="FunFam" id="2.60.120.330:FF:000026">
    <property type="entry name" value="DIBOA-glucoside dioxygenase BX6"/>
    <property type="match status" value="1"/>
</dbReference>
<comment type="caution">
    <text evidence="7">The sequence shown here is derived from an EMBL/GenBank/DDBJ whole genome shotgun (WGS) entry which is preliminary data.</text>
</comment>
<dbReference type="SUPFAM" id="SSF51197">
    <property type="entry name" value="Clavaminate synthase-like"/>
    <property type="match status" value="2"/>
</dbReference>
<keyword evidence="4 5" id="KW-0408">Iron</keyword>
<evidence type="ECO:0000313" key="7">
    <source>
        <dbReference type="EMBL" id="KZN02903.1"/>
    </source>
</evidence>
<gene>
    <name evidence="7" type="ORF">DCAR_011659</name>
</gene>
<evidence type="ECO:0000256" key="4">
    <source>
        <dbReference type="ARBA" id="ARBA00023004"/>
    </source>
</evidence>
<dbReference type="GO" id="GO:0051213">
    <property type="term" value="F:dioxygenase activity"/>
    <property type="evidence" value="ECO:0007669"/>
    <property type="project" value="UniProtKB-ARBA"/>
</dbReference>
<dbReference type="Gramene" id="KZN02903">
    <property type="protein sequence ID" value="KZN02903"/>
    <property type="gene ID" value="DCAR_011659"/>
</dbReference>
<feature type="domain" description="Fe2OG dioxygenase" evidence="6">
    <location>
        <begin position="301"/>
        <end position="402"/>
    </location>
</feature>
<keyword evidence="3 5" id="KW-0560">Oxidoreductase</keyword>
<dbReference type="InterPro" id="IPR027443">
    <property type="entry name" value="IPNS-like_sf"/>
</dbReference>
<dbReference type="PANTHER" id="PTHR10209:SF546">
    <property type="entry name" value="1-AMINOCYCLOPROPANE-1-CARBOXYLATE OXIDASE HOMOLOG 4-LIKE"/>
    <property type="match status" value="1"/>
</dbReference>
<dbReference type="InterPro" id="IPR005123">
    <property type="entry name" value="Oxoglu/Fe-dep_dioxygenase_dom"/>
</dbReference>
<evidence type="ECO:0000256" key="2">
    <source>
        <dbReference type="ARBA" id="ARBA00022723"/>
    </source>
</evidence>
<dbReference type="EMBL" id="LNRQ01000003">
    <property type="protein sequence ID" value="KZN02903.1"/>
    <property type="molecule type" value="Genomic_DNA"/>
</dbReference>
<proteinExistence type="inferred from homology"/>
<dbReference type="STRING" id="79200.A0A162ALK5"/>
<dbReference type="OMA" id="SKAASWH"/>
<evidence type="ECO:0000259" key="6">
    <source>
        <dbReference type="PROSITE" id="PS51471"/>
    </source>
</evidence>
<dbReference type="PRINTS" id="PR00682">
    <property type="entry name" value="IPNSYNTHASE"/>
</dbReference>